<dbReference type="GO" id="GO:0005524">
    <property type="term" value="F:ATP binding"/>
    <property type="evidence" value="ECO:0007669"/>
    <property type="project" value="InterPro"/>
</dbReference>
<feature type="non-terminal residue" evidence="2">
    <location>
        <position position="41"/>
    </location>
</feature>
<dbReference type="GO" id="GO:0006310">
    <property type="term" value="P:DNA recombination"/>
    <property type="evidence" value="ECO:0007669"/>
    <property type="project" value="InterPro"/>
</dbReference>
<name>X1S3U2_9ZZZZ</name>
<dbReference type="GO" id="GO:0003910">
    <property type="term" value="F:DNA ligase (ATP) activity"/>
    <property type="evidence" value="ECO:0007669"/>
    <property type="project" value="InterPro"/>
</dbReference>
<feature type="domain" description="ATP-dependent DNA ligase family profile" evidence="1">
    <location>
        <begin position="1"/>
        <end position="41"/>
    </location>
</feature>
<dbReference type="GO" id="GO:0006281">
    <property type="term" value="P:DNA repair"/>
    <property type="evidence" value="ECO:0007669"/>
    <property type="project" value="InterPro"/>
</dbReference>
<dbReference type="EMBL" id="BARV01043359">
    <property type="protein sequence ID" value="GAI62449.1"/>
    <property type="molecule type" value="Genomic_DNA"/>
</dbReference>
<dbReference type="AlphaFoldDB" id="X1S3U2"/>
<organism evidence="2">
    <name type="scientific">marine sediment metagenome</name>
    <dbReference type="NCBI Taxonomy" id="412755"/>
    <lineage>
        <taxon>unclassified sequences</taxon>
        <taxon>metagenomes</taxon>
        <taxon>ecological metagenomes</taxon>
    </lineage>
</organism>
<comment type="caution">
    <text evidence="2">The sequence shown here is derived from an EMBL/GenBank/DDBJ whole genome shotgun (WGS) entry which is preliminary data.</text>
</comment>
<dbReference type="InterPro" id="IPR012310">
    <property type="entry name" value="DNA_ligase_ATP-dep_cent"/>
</dbReference>
<evidence type="ECO:0000259" key="1">
    <source>
        <dbReference type="PROSITE" id="PS50160"/>
    </source>
</evidence>
<protein>
    <recommendedName>
        <fullName evidence="1">ATP-dependent DNA ligase family profile domain-containing protein</fullName>
    </recommendedName>
</protein>
<dbReference type="PROSITE" id="PS50160">
    <property type="entry name" value="DNA_LIGASE_A3"/>
    <property type="match status" value="1"/>
</dbReference>
<reference evidence="2" key="1">
    <citation type="journal article" date="2014" name="Front. Microbiol.">
        <title>High frequency of phylogenetically diverse reductive dehalogenase-homologous genes in deep subseafloor sedimentary metagenomes.</title>
        <authorList>
            <person name="Kawai M."/>
            <person name="Futagami T."/>
            <person name="Toyoda A."/>
            <person name="Takaki Y."/>
            <person name="Nishi S."/>
            <person name="Hori S."/>
            <person name="Arai W."/>
            <person name="Tsubouchi T."/>
            <person name="Morono Y."/>
            <person name="Uchiyama I."/>
            <person name="Ito T."/>
            <person name="Fujiyama A."/>
            <person name="Inagaki F."/>
            <person name="Takami H."/>
        </authorList>
    </citation>
    <scope>NUCLEOTIDE SEQUENCE</scope>
    <source>
        <strain evidence="2">Expedition CK06-06</strain>
    </source>
</reference>
<proteinExistence type="predicted"/>
<evidence type="ECO:0000313" key="2">
    <source>
        <dbReference type="EMBL" id="GAI62449.1"/>
    </source>
</evidence>
<sequence>MKNLKAPYKPGRRVGNMLKIKPEERDLDLVITGAEYGTGKR</sequence>
<accession>X1S3U2</accession>
<gene>
    <name evidence="2" type="ORF">S06H3_64763</name>
</gene>